<dbReference type="GO" id="GO:0005737">
    <property type="term" value="C:cytoplasm"/>
    <property type="evidence" value="ECO:0007669"/>
    <property type="project" value="TreeGrafter"/>
</dbReference>
<dbReference type="EMBL" id="ABIK02000008">
    <property type="protein sequence ID" value="EDS75017.1"/>
    <property type="molecule type" value="Genomic_DNA"/>
</dbReference>
<keyword evidence="3" id="KW-1185">Reference proteome</keyword>
<comment type="caution">
    <text evidence="2">The sequence shown here is derived from an EMBL/GenBank/DDBJ whole genome shotgun (WGS) entry which is preliminary data.</text>
</comment>
<dbReference type="NCBIfam" id="TIGR01383">
    <property type="entry name" value="not_thiJ"/>
    <property type="match status" value="1"/>
</dbReference>
<dbReference type="SUPFAM" id="SSF52317">
    <property type="entry name" value="Class I glutamine amidotransferase-like"/>
    <property type="match status" value="1"/>
</dbReference>
<dbReference type="eggNOG" id="COG0693">
    <property type="taxonomic scope" value="Bacteria"/>
</dbReference>
<dbReference type="Pfam" id="PF01965">
    <property type="entry name" value="DJ-1_PfpI"/>
    <property type="match status" value="1"/>
</dbReference>
<dbReference type="InterPro" id="IPR050325">
    <property type="entry name" value="Prot/Nucl_acid_deglycase"/>
</dbReference>
<dbReference type="InterPro" id="IPR002818">
    <property type="entry name" value="DJ-1/PfpI"/>
</dbReference>
<sequence>MQGGNKMKKVAVLFHDGFEVLEALSVVDVMTRANVTCTMVGMDKLEVESSHHIKVVMDCLCDENIETYDALVIPGGLPGATNLRDDKRVIDLVQKFNNANKIVAAICAGPIVLEKAGVIKDKKVTCFPGFEKELNSAIYQDTLVYQDGNIITGRGPAASLAFSYCILEALGIDSSNIQEGMQYKFLKENI</sequence>
<reference evidence="2" key="2">
    <citation type="submission" date="2014-06" db="EMBL/GenBank/DDBJ databases">
        <title>Draft genome sequence of Clostridium spiroforme (DSM 1552).</title>
        <authorList>
            <person name="Sudarsanam P."/>
            <person name="Ley R."/>
            <person name="Guruge J."/>
            <person name="Turnbaugh P.J."/>
            <person name="Mahowald M."/>
            <person name="Liep D."/>
            <person name="Gordon J."/>
        </authorList>
    </citation>
    <scope>NUCLEOTIDE SEQUENCE</scope>
    <source>
        <strain evidence="2">DSM 1552</strain>
    </source>
</reference>
<evidence type="ECO:0000313" key="2">
    <source>
        <dbReference type="EMBL" id="EDS75017.1"/>
    </source>
</evidence>
<accession>B1C275</accession>
<dbReference type="STRING" id="428126.CLOSPI_01332"/>
<dbReference type="PANTHER" id="PTHR48094">
    <property type="entry name" value="PROTEIN/NUCLEIC ACID DEGLYCASE DJ-1-RELATED"/>
    <property type="match status" value="1"/>
</dbReference>
<organism evidence="2 3">
    <name type="scientific">Thomasclavelia spiroformis DSM 1552</name>
    <dbReference type="NCBI Taxonomy" id="428126"/>
    <lineage>
        <taxon>Bacteria</taxon>
        <taxon>Bacillati</taxon>
        <taxon>Bacillota</taxon>
        <taxon>Erysipelotrichia</taxon>
        <taxon>Erysipelotrichales</taxon>
        <taxon>Coprobacillaceae</taxon>
        <taxon>Thomasclavelia</taxon>
    </lineage>
</organism>
<dbReference type="CDD" id="cd03135">
    <property type="entry name" value="GATase1_DJ-1"/>
    <property type="match status" value="1"/>
</dbReference>
<dbReference type="PANTHER" id="PTHR48094:SF12">
    <property type="entry name" value="PARKINSON DISEASE PROTEIN 7 HOMOLOG"/>
    <property type="match status" value="1"/>
</dbReference>
<evidence type="ECO:0000259" key="1">
    <source>
        <dbReference type="Pfam" id="PF01965"/>
    </source>
</evidence>
<name>B1C275_9FIRM</name>
<dbReference type="InterPro" id="IPR006287">
    <property type="entry name" value="DJ-1"/>
</dbReference>
<dbReference type="Proteomes" id="UP000004910">
    <property type="component" value="Unassembled WGS sequence"/>
</dbReference>
<feature type="domain" description="DJ-1/PfpI" evidence="1">
    <location>
        <begin position="8"/>
        <end position="168"/>
    </location>
</feature>
<protein>
    <submittedName>
        <fullName evidence="2">DJ-1 family protein</fullName>
    </submittedName>
</protein>
<dbReference type="HOGENOM" id="CLU_000445_44_2_9"/>
<dbReference type="AlphaFoldDB" id="B1C275"/>
<gene>
    <name evidence="2" type="ORF">CLOSPI_01332</name>
</gene>
<evidence type="ECO:0000313" key="3">
    <source>
        <dbReference type="Proteomes" id="UP000004910"/>
    </source>
</evidence>
<proteinExistence type="predicted"/>
<dbReference type="Gene3D" id="3.40.50.880">
    <property type="match status" value="1"/>
</dbReference>
<dbReference type="InterPro" id="IPR029062">
    <property type="entry name" value="Class_I_gatase-like"/>
</dbReference>
<reference evidence="2" key="1">
    <citation type="submission" date="2008-02" db="EMBL/GenBank/DDBJ databases">
        <authorList>
            <person name="Fulton L."/>
            <person name="Clifton S."/>
            <person name="Fulton B."/>
            <person name="Xu J."/>
            <person name="Minx P."/>
            <person name="Pepin K.H."/>
            <person name="Johnson M."/>
            <person name="Thiruvilangam P."/>
            <person name="Bhonagiri V."/>
            <person name="Nash W.E."/>
            <person name="Mardis E.R."/>
            <person name="Wilson R.K."/>
        </authorList>
    </citation>
    <scope>NUCLEOTIDE SEQUENCE [LARGE SCALE GENOMIC DNA]</scope>
    <source>
        <strain evidence="2">DSM 1552</strain>
    </source>
</reference>